<gene>
    <name evidence="2" type="ORF">KG103_18495</name>
</gene>
<dbReference type="RefSeq" id="WP_207340027.1">
    <property type="nucleotide sequence ID" value="NZ_CP074405.1"/>
</dbReference>
<evidence type="ECO:0000313" key="3">
    <source>
        <dbReference type="Proteomes" id="UP000677804"/>
    </source>
</evidence>
<evidence type="ECO:0000259" key="1">
    <source>
        <dbReference type="Pfam" id="PF14082"/>
    </source>
</evidence>
<proteinExistence type="predicted"/>
<feature type="domain" description="Shedu protein SduA C-terminal" evidence="1">
    <location>
        <begin position="194"/>
        <end position="356"/>
    </location>
</feature>
<keyword evidence="3" id="KW-1185">Reference proteome</keyword>
<name>A0ABX8D4I0_9CELL</name>
<protein>
    <submittedName>
        <fullName evidence="2">DUF4263 domain-containing protein</fullName>
    </submittedName>
</protein>
<sequence length="378" mass="42470">MTLPSDVDDEYWDVRDVLENLPSGFTKDVEYGLGFAHEYDWLVRLIEEHTTCIEMRFVDGGQPPAVDGETITLGLAWFGALVAELRRIKSRGDHASLRVRRAYGHNQLAEHLRVEPVRYAYGRHVDSRFIAGAALDREEVTAEVAASLVEAVSTHAAEAARVAPARMVALQRDVELANLDHLIEAYRVALDARHPEQWWQTFFEENVFALQLLFGGPTVFVDAQVAIGQGDNRPKGKKIADYLFQNSMTNNAALVEIKKPSTKLLKRRPYRAGIYGVQSEIGEALTQVLDQALQLTRHEFATKSRTSRVSWATSAPRCFVVAGRASELDSDDKKKSFDLYREHLSGVQLVTYDEILEQLKNLRDFLATDRRAGSPTIS</sequence>
<dbReference type="Pfam" id="PF14082">
    <property type="entry name" value="SduA_C"/>
    <property type="match status" value="1"/>
</dbReference>
<reference evidence="2 3" key="1">
    <citation type="submission" date="2021-05" db="EMBL/GenBank/DDBJ databases">
        <title>Novel species in genus Cellulomonas.</title>
        <authorList>
            <person name="Zhang G."/>
        </authorList>
    </citation>
    <scope>NUCLEOTIDE SEQUENCE [LARGE SCALE GENOMIC DNA]</scope>
    <source>
        <strain evidence="3">zg-ZUI222</strain>
    </source>
</reference>
<accession>A0ABX8D4I0</accession>
<evidence type="ECO:0000313" key="2">
    <source>
        <dbReference type="EMBL" id="QVI62360.1"/>
    </source>
</evidence>
<dbReference type="Proteomes" id="UP000677804">
    <property type="component" value="Chromosome"/>
</dbReference>
<organism evidence="2 3">
    <name type="scientific">Cellulomonas wangleii</name>
    <dbReference type="NCBI Taxonomy" id="2816956"/>
    <lineage>
        <taxon>Bacteria</taxon>
        <taxon>Bacillati</taxon>
        <taxon>Actinomycetota</taxon>
        <taxon>Actinomycetes</taxon>
        <taxon>Micrococcales</taxon>
        <taxon>Cellulomonadaceae</taxon>
        <taxon>Cellulomonas</taxon>
    </lineage>
</organism>
<dbReference type="EMBL" id="CP074405">
    <property type="protein sequence ID" value="QVI62360.1"/>
    <property type="molecule type" value="Genomic_DNA"/>
</dbReference>
<dbReference type="InterPro" id="IPR025359">
    <property type="entry name" value="SduA_C"/>
</dbReference>